<dbReference type="PANTHER" id="PTHR48475:SF2">
    <property type="entry name" value="RIBONUCLEASE H"/>
    <property type="match status" value="1"/>
</dbReference>
<reference evidence="2" key="1">
    <citation type="submission" date="2018-05" db="EMBL/GenBank/DDBJ databases">
        <title>Draft genome of Mucuna pruriens seed.</title>
        <authorList>
            <person name="Nnadi N.E."/>
            <person name="Vos R."/>
            <person name="Hasami M.H."/>
            <person name="Devisetty U.K."/>
            <person name="Aguiy J.C."/>
        </authorList>
    </citation>
    <scope>NUCLEOTIDE SEQUENCE [LARGE SCALE GENOMIC DNA]</scope>
    <source>
        <strain evidence="2">JCA_2017</strain>
    </source>
</reference>
<dbReference type="PANTHER" id="PTHR48475">
    <property type="entry name" value="RIBONUCLEASE H"/>
    <property type="match status" value="1"/>
</dbReference>
<dbReference type="Proteomes" id="UP000257109">
    <property type="component" value="Unassembled WGS sequence"/>
</dbReference>
<dbReference type="Gene3D" id="1.10.340.70">
    <property type="match status" value="1"/>
</dbReference>
<proteinExistence type="predicted"/>
<name>A0A371HIL3_MUCPR</name>
<gene>
    <name evidence="2" type="ORF">CR513_13867</name>
</gene>
<dbReference type="OrthoDB" id="1430228at2759"/>
<dbReference type="InterPro" id="IPR041588">
    <property type="entry name" value="Integrase_H2C2"/>
</dbReference>
<feature type="non-terminal residue" evidence="2">
    <location>
        <position position="1"/>
    </location>
</feature>
<protein>
    <recommendedName>
        <fullName evidence="1">Integrase zinc-binding domain-containing protein</fullName>
    </recommendedName>
</protein>
<accession>A0A371HIL3</accession>
<keyword evidence="3" id="KW-1185">Reference proteome</keyword>
<dbReference type="Pfam" id="PF17921">
    <property type="entry name" value="Integrase_H2C2"/>
    <property type="match status" value="1"/>
</dbReference>
<sequence>MPTIDRSEVLDVKNKTTWMTPIFNYLRNGETPDNLREALKIIKEAAKYTLLGQHLYRRGFSFPLLRCLEDEESAYVIKEVHEGVCGTHIGGRALASKIARASYYWPTLRRDCLEYVKKCDKCQKFVEGHRAPPECLHTITSLWPFFNSRLLHEVD</sequence>
<dbReference type="EMBL" id="QJKJ01002490">
    <property type="protein sequence ID" value="RDY02645.1"/>
    <property type="molecule type" value="Genomic_DNA"/>
</dbReference>
<feature type="domain" description="Integrase zinc-binding" evidence="1">
    <location>
        <begin position="75"/>
        <end position="124"/>
    </location>
</feature>
<organism evidence="2 3">
    <name type="scientific">Mucuna pruriens</name>
    <name type="common">Velvet bean</name>
    <name type="synonym">Dolichos pruriens</name>
    <dbReference type="NCBI Taxonomy" id="157652"/>
    <lineage>
        <taxon>Eukaryota</taxon>
        <taxon>Viridiplantae</taxon>
        <taxon>Streptophyta</taxon>
        <taxon>Embryophyta</taxon>
        <taxon>Tracheophyta</taxon>
        <taxon>Spermatophyta</taxon>
        <taxon>Magnoliopsida</taxon>
        <taxon>eudicotyledons</taxon>
        <taxon>Gunneridae</taxon>
        <taxon>Pentapetalae</taxon>
        <taxon>rosids</taxon>
        <taxon>fabids</taxon>
        <taxon>Fabales</taxon>
        <taxon>Fabaceae</taxon>
        <taxon>Papilionoideae</taxon>
        <taxon>50 kb inversion clade</taxon>
        <taxon>NPAAA clade</taxon>
        <taxon>indigoferoid/millettioid clade</taxon>
        <taxon>Phaseoleae</taxon>
        <taxon>Mucuna</taxon>
    </lineage>
</organism>
<dbReference type="AlphaFoldDB" id="A0A371HIL3"/>
<evidence type="ECO:0000313" key="3">
    <source>
        <dbReference type="Proteomes" id="UP000257109"/>
    </source>
</evidence>
<evidence type="ECO:0000313" key="2">
    <source>
        <dbReference type="EMBL" id="RDY02645.1"/>
    </source>
</evidence>
<comment type="caution">
    <text evidence="2">The sequence shown here is derived from an EMBL/GenBank/DDBJ whole genome shotgun (WGS) entry which is preliminary data.</text>
</comment>
<evidence type="ECO:0000259" key="1">
    <source>
        <dbReference type="Pfam" id="PF17921"/>
    </source>
</evidence>